<dbReference type="InterPro" id="IPR024036">
    <property type="entry name" value="tRNA-dHydroUridine_Synthase_C"/>
</dbReference>
<evidence type="ECO:0000256" key="9">
    <source>
        <dbReference type="ARBA" id="ARBA00023002"/>
    </source>
</evidence>
<name>A0A7W1X9A7_9BACL</name>
<feature type="domain" description="DUS-like FMN-binding" evidence="15">
    <location>
        <begin position="15"/>
        <end position="316"/>
    </location>
</feature>
<dbReference type="Pfam" id="PF01207">
    <property type="entry name" value="Dus"/>
    <property type="match status" value="1"/>
</dbReference>
<keyword evidence="17" id="KW-1185">Reference proteome</keyword>
<evidence type="ECO:0000256" key="14">
    <source>
        <dbReference type="PIRSR" id="PIRSR006621-2"/>
    </source>
</evidence>
<dbReference type="EMBL" id="JACEIP010000006">
    <property type="protein sequence ID" value="MBA4542421.1"/>
    <property type="molecule type" value="Genomic_DNA"/>
</dbReference>
<evidence type="ECO:0000256" key="8">
    <source>
        <dbReference type="ARBA" id="ARBA00022884"/>
    </source>
</evidence>
<dbReference type="RefSeq" id="WP_033100675.1">
    <property type="nucleotide sequence ID" value="NZ_JACEIP010000006.1"/>
</dbReference>
<dbReference type="PROSITE" id="PS01136">
    <property type="entry name" value="UPF0034"/>
    <property type="match status" value="1"/>
</dbReference>
<dbReference type="InterPro" id="IPR013785">
    <property type="entry name" value="Aldolase_TIM"/>
</dbReference>
<gene>
    <name evidence="16" type="primary">dusB</name>
    <name evidence="16" type="ORF">H1164_05825</name>
</gene>
<comment type="similarity">
    <text evidence="12">Belongs to the dus family.</text>
</comment>
<dbReference type="PIRSF" id="PIRSF006621">
    <property type="entry name" value="Dus"/>
    <property type="match status" value="1"/>
</dbReference>
<dbReference type="InterPro" id="IPR018517">
    <property type="entry name" value="tRNA_hU_synthase_CS"/>
</dbReference>
<feature type="binding site" evidence="14">
    <location>
        <begin position="226"/>
        <end position="227"/>
    </location>
    <ligand>
        <name>FMN</name>
        <dbReference type="ChEBI" id="CHEBI:58210"/>
    </ligand>
</feature>
<feature type="binding site" evidence="14">
    <location>
        <begin position="17"/>
        <end position="19"/>
    </location>
    <ligand>
        <name>FMN</name>
        <dbReference type="ChEBI" id="CHEBI:58210"/>
    </ligand>
</feature>
<keyword evidence="5 12" id="KW-0288">FMN</keyword>
<protein>
    <recommendedName>
        <fullName evidence="12">tRNA-dihydrouridine synthase</fullName>
        <ecNumber evidence="12">1.3.1.-</ecNumber>
    </recommendedName>
</protein>
<dbReference type="GO" id="GO:0017150">
    <property type="term" value="F:tRNA dihydrouridine synthase activity"/>
    <property type="evidence" value="ECO:0007669"/>
    <property type="project" value="InterPro"/>
</dbReference>
<evidence type="ECO:0000256" key="7">
    <source>
        <dbReference type="ARBA" id="ARBA00022857"/>
    </source>
</evidence>
<comment type="cofactor">
    <cofactor evidence="1 12 14">
        <name>FMN</name>
        <dbReference type="ChEBI" id="CHEBI:58210"/>
    </cofactor>
</comment>
<dbReference type="PANTHER" id="PTHR45846:SF1">
    <property type="entry name" value="TRNA-DIHYDROURIDINE(47) SYNTHASE [NAD(P)(+)]-LIKE"/>
    <property type="match status" value="1"/>
</dbReference>
<evidence type="ECO:0000256" key="13">
    <source>
        <dbReference type="PIRSR" id="PIRSR006621-1"/>
    </source>
</evidence>
<evidence type="ECO:0000256" key="10">
    <source>
        <dbReference type="ARBA" id="ARBA00048205"/>
    </source>
</evidence>
<comment type="function">
    <text evidence="2 12">Catalyzes the synthesis of 5,6-dihydrouridine (D), a modified base found in the D-loop of most tRNAs, via the reduction of the C5-C6 double bond in target uridines.</text>
</comment>
<comment type="catalytic activity">
    <reaction evidence="11">
        <text>a 5,6-dihydrouridine in tRNA + NAD(+) = a uridine in tRNA + NADH + H(+)</text>
        <dbReference type="Rhea" id="RHEA:54452"/>
        <dbReference type="Rhea" id="RHEA-COMP:13339"/>
        <dbReference type="Rhea" id="RHEA-COMP:13887"/>
        <dbReference type="ChEBI" id="CHEBI:15378"/>
        <dbReference type="ChEBI" id="CHEBI:57540"/>
        <dbReference type="ChEBI" id="CHEBI:57945"/>
        <dbReference type="ChEBI" id="CHEBI:65315"/>
        <dbReference type="ChEBI" id="CHEBI:74443"/>
    </reaction>
</comment>
<dbReference type="PANTHER" id="PTHR45846">
    <property type="entry name" value="TRNA-DIHYDROURIDINE(47) SYNTHASE [NAD(P)(+)]-LIKE"/>
    <property type="match status" value="1"/>
</dbReference>
<sequence>MLKIGDIELKNRVVLAPMAGVCNPAFRLIAKEFGVGLVCAEMVSDKAILHGNKRTKEMLFVDEREKPLSLQIFGGDKKTLVEAAKVVDEQTNADIIDINMGCPVPKVVKCDAGARWLLDPNKIEEMVSAVVEAVKKPVTVKMRMGWDEDHIYAVENAQAVERAGGKAVAVHGRTRQQMYRGKANWDIIRQVKEAVKIPVIGNGDVLTPEDAKRMLDTTGCDGVMIGRGALGNPWMLYRTVHYLETGELLPEPSPQEKMEIAVLHMDRLVRLRGERIAVREMRKHAAWYLKGLPGASKIKDLVNQQETRDGMAQLLLNFAAEAEERRQKEPA</sequence>
<evidence type="ECO:0000256" key="5">
    <source>
        <dbReference type="ARBA" id="ARBA00022643"/>
    </source>
</evidence>
<dbReference type="InterPro" id="IPR004652">
    <property type="entry name" value="DusB-like"/>
</dbReference>
<evidence type="ECO:0000256" key="4">
    <source>
        <dbReference type="ARBA" id="ARBA00022630"/>
    </source>
</evidence>
<proteinExistence type="inferred from homology"/>
<dbReference type="GO" id="GO:0000049">
    <property type="term" value="F:tRNA binding"/>
    <property type="evidence" value="ECO:0007669"/>
    <property type="project" value="UniProtKB-KW"/>
</dbReference>
<keyword evidence="9 12" id="KW-0560">Oxidoreductase</keyword>
<evidence type="ECO:0000313" key="16">
    <source>
        <dbReference type="EMBL" id="MBA4542421.1"/>
    </source>
</evidence>
<organism evidence="16 17">
    <name type="scientific">Thermoactinomyces daqus</name>
    <dbReference type="NCBI Taxonomy" id="1329516"/>
    <lineage>
        <taxon>Bacteria</taxon>
        <taxon>Bacillati</taxon>
        <taxon>Bacillota</taxon>
        <taxon>Bacilli</taxon>
        <taxon>Bacillales</taxon>
        <taxon>Thermoactinomycetaceae</taxon>
        <taxon>Thermoactinomyces</taxon>
    </lineage>
</organism>
<evidence type="ECO:0000256" key="6">
    <source>
        <dbReference type="ARBA" id="ARBA00022694"/>
    </source>
</evidence>
<evidence type="ECO:0000313" key="17">
    <source>
        <dbReference type="Proteomes" id="UP000530514"/>
    </source>
</evidence>
<feature type="binding site" evidence="14">
    <location>
        <position position="141"/>
    </location>
    <ligand>
        <name>FMN</name>
        <dbReference type="ChEBI" id="CHEBI:58210"/>
    </ligand>
</feature>
<dbReference type="NCBIfam" id="TIGR00737">
    <property type="entry name" value="nifR3_yhdG"/>
    <property type="match status" value="1"/>
</dbReference>
<dbReference type="GO" id="GO:0050660">
    <property type="term" value="F:flavin adenine dinucleotide binding"/>
    <property type="evidence" value="ECO:0007669"/>
    <property type="project" value="InterPro"/>
</dbReference>
<dbReference type="InterPro" id="IPR001269">
    <property type="entry name" value="DUS_fam"/>
</dbReference>
<feature type="active site" description="Proton donor" evidence="13">
    <location>
        <position position="102"/>
    </location>
</feature>
<evidence type="ECO:0000259" key="15">
    <source>
        <dbReference type="Pfam" id="PF01207"/>
    </source>
</evidence>
<dbReference type="OrthoDB" id="9764501at2"/>
<accession>A0A7W1X9A7</accession>
<feature type="binding site" evidence="14">
    <location>
        <position position="171"/>
    </location>
    <ligand>
        <name>FMN</name>
        <dbReference type="ChEBI" id="CHEBI:58210"/>
    </ligand>
</feature>
<dbReference type="SUPFAM" id="SSF51395">
    <property type="entry name" value="FMN-linked oxidoreductases"/>
    <property type="match status" value="1"/>
</dbReference>
<keyword evidence="7" id="KW-0521">NADP</keyword>
<keyword evidence="3" id="KW-0820">tRNA-binding</keyword>
<keyword evidence="4 12" id="KW-0285">Flavoprotein</keyword>
<evidence type="ECO:0000256" key="11">
    <source>
        <dbReference type="ARBA" id="ARBA00048802"/>
    </source>
</evidence>
<evidence type="ECO:0000256" key="1">
    <source>
        <dbReference type="ARBA" id="ARBA00001917"/>
    </source>
</evidence>
<evidence type="ECO:0000256" key="3">
    <source>
        <dbReference type="ARBA" id="ARBA00022555"/>
    </source>
</evidence>
<feature type="binding site" evidence="14">
    <location>
        <position position="71"/>
    </location>
    <ligand>
        <name>FMN</name>
        <dbReference type="ChEBI" id="CHEBI:58210"/>
    </ligand>
</feature>
<dbReference type="InterPro" id="IPR035587">
    <property type="entry name" value="DUS-like_FMN-bd"/>
</dbReference>
<dbReference type="AlphaFoldDB" id="A0A7W1X9A7"/>
<dbReference type="Gene3D" id="3.20.20.70">
    <property type="entry name" value="Aldolase class I"/>
    <property type="match status" value="1"/>
</dbReference>
<reference evidence="16 17" key="1">
    <citation type="submission" date="2020-07" db="EMBL/GenBank/DDBJ databases">
        <authorList>
            <person name="Feng H."/>
        </authorList>
    </citation>
    <scope>NUCLEOTIDE SEQUENCE [LARGE SCALE GENOMIC DNA]</scope>
    <source>
        <strain evidence="17">s-11</strain>
    </source>
</reference>
<comment type="catalytic activity">
    <reaction evidence="10">
        <text>a 5,6-dihydrouridine in tRNA + NADP(+) = a uridine in tRNA + NADPH + H(+)</text>
        <dbReference type="Rhea" id="RHEA:23624"/>
        <dbReference type="Rhea" id="RHEA-COMP:13339"/>
        <dbReference type="Rhea" id="RHEA-COMP:13887"/>
        <dbReference type="ChEBI" id="CHEBI:15378"/>
        <dbReference type="ChEBI" id="CHEBI:57783"/>
        <dbReference type="ChEBI" id="CHEBI:58349"/>
        <dbReference type="ChEBI" id="CHEBI:65315"/>
        <dbReference type="ChEBI" id="CHEBI:74443"/>
    </reaction>
</comment>
<dbReference type="Proteomes" id="UP000530514">
    <property type="component" value="Unassembled WGS sequence"/>
</dbReference>
<comment type="caution">
    <text evidence="16">The sequence shown here is derived from an EMBL/GenBank/DDBJ whole genome shotgun (WGS) entry which is preliminary data.</text>
</comment>
<dbReference type="CDD" id="cd02801">
    <property type="entry name" value="DUS_like_FMN"/>
    <property type="match status" value="1"/>
</dbReference>
<dbReference type="Gene3D" id="1.10.1200.80">
    <property type="entry name" value="Putative flavin oxidoreducatase, domain 2"/>
    <property type="match status" value="1"/>
</dbReference>
<keyword evidence="14" id="KW-0547">Nucleotide-binding</keyword>
<keyword evidence="6 12" id="KW-0819">tRNA processing</keyword>
<evidence type="ECO:0000256" key="12">
    <source>
        <dbReference type="PIRNR" id="PIRNR006621"/>
    </source>
</evidence>
<keyword evidence="8" id="KW-0694">RNA-binding</keyword>
<dbReference type="EC" id="1.3.1.-" evidence="12"/>
<evidence type="ECO:0000256" key="2">
    <source>
        <dbReference type="ARBA" id="ARBA00002790"/>
    </source>
</evidence>